<evidence type="ECO:0000313" key="1">
    <source>
        <dbReference type="EMBL" id="KMZ92291.1"/>
    </source>
</evidence>
<sequence length="325" mass="38043">MPNYLGNNEFSNLNTKYYYDKLDDGWNDCEHDSFYDTAKEKLNEFKELRDESDKILKSLCYVYKRSSRVDFDNNLCNFLYYWLGSILLVKLEKKYFFQEIIINLFNTLKNNSNDKICNFVYTHIDEDIFDKIKLIFDYTEDYVKYEMDLVNPNSFCNEKYHSYLTTYVKTYRDLYDKCKLENKTDRYCPAFEKYYNVDRHINLYTWSCTLKKATEVHPLREVSGRTVHQGKLEGISVGGSQSELSQQTIIAEKQVGELPVQLGHNFNGETSESIITALPSDDKSTSITSKSITGAVSVAGFLVPSYLMYNVIITMIIKLNVIYYI</sequence>
<name>A0A0J9TBA6_PLAVI</name>
<evidence type="ECO:0000313" key="2">
    <source>
        <dbReference type="Proteomes" id="UP000053776"/>
    </source>
</evidence>
<dbReference type="EMBL" id="KQ235069">
    <property type="protein sequence ID" value="KMZ92291.1"/>
    <property type="molecule type" value="Genomic_DNA"/>
</dbReference>
<dbReference type="AlphaFoldDB" id="A0A0J9TBA6"/>
<dbReference type="Pfam" id="PF05795">
    <property type="entry name" value="Plasmodium_Vir"/>
    <property type="match status" value="1"/>
</dbReference>
<protein>
    <submittedName>
        <fullName evidence="1">Uncharacterized protein</fullName>
    </submittedName>
</protein>
<accession>A0A0J9TBA6</accession>
<organism evidence="1 2">
    <name type="scientific">Plasmodium vivax Mauritania I</name>
    <dbReference type="NCBI Taxonomy" id="1035515"/>
    <lineage>
        <taxon>Eukaryota</taxon>
        <taxon>Sar</taxon>
        <taxon>Alveolata</taxon>
        <taxon>Apicomplexa</taxon>
        <taxon>Aconoidasida</taxon>
        <taxon>Haemosporida</taxon>
        <taxon>Plasmodiidae</taxon>
        <taxon>Plasmodium</taxon>
        <taxon>Plasmodium (Plasmodium)</taxon>
    </lineage>
</organism>
<reference evidence="1 2" key="1">
    <citation type="submission" date="2011-08" db="EMBL/GenBank/DDBJ databases">
        <title>The Genome Sequence of Plasmodium vivax Mauritania I.</title>
        <authorList>
            <consortium name="The Broad Institute Genome Sequencing Platform"/>
            <consortium name="The Broad Institute Genome Sequencing Center for Infectious Disease"/>
            <person name="Neafsey D."/>
            <person name="Carlton J."/>
            <person name="Barnwell J."/>
            <person name="Collins W."/>
            <person name="Escalante A."/>
            <person name="Mullikin J."/>
            <person name="Saul A."/>
            <person name="Guigo R."/>
            <person name="Camara F."/>
            <person name="Young S.K."/>
            <person name="Zeng Q."/>
            <person name="Gargeya S."/>
            <person name="Fitzgerald M."/>
            <person name="Haas B."/>
            <person name="Abouelleil A."/>
            <person name="Alvarado L."/>
            <person name="Arachchi H.M."/>
            <person name="Berlin A."/>
            <person name="Brown A."/>
            <person name="Chapman S.B."/>
            <person name="Chen Z."/>
            <person name="Dunbar C."/>
            <person name="Freedman E."/>
            <person name="Gearin G."/>
            <person name="Gellesch M."/>
            <person name="Goldberg J."/>
            <person name="Griggs A."/>
            <person name="Gujja S."/>
            <person name="Heiman D."/>
            <person name="Howarth C."/>
            <person name="Larson L."/>
            <person name="Lui A."/>
            <person name="MacDonald P.J.P."/>
            <person name="Montmayeur A."/>
            <person name="Murphy C."/>
            <person name="Neiman D."/>
            <person name="Pearson M."/>
            <person name="Priest M."/>
            <person name="Roberts A."/>
            <person name="Saif S."/>
            <person name="Shea T."/>
            <person name="Shenoy N."/>
            <person name="Sisk P."/>
            <person name="Stolte C."/>
            <person name="Sykes S."/>
            <person name="Wortman J."/>
            <person name="Nusbaum C."/>
            <person name="Birren B."/>
        </authorList>
    </citation>
    <scope>NUCLEOTIDE SEQUENCE [LARGE SCALE GENOMIC DNA]</scope>
    <source>
        <strain evidence="1 2">Mauritania I</strain>
    </source>
</reference>
<proteinExistence type="predicted"/>
<gene>
    <name evidence="1" type="ORF">PVMG_03646</name>
</gene>
<dbReference type="InterPro" id="IPR008780">
    <property type="entry name" value="Plasmodium_Vir"/>
</dbReference>
<dbReference type="Proteomes" id="UP000053776">
    <property type="component" value="Unassembled WGS sequence"/>
</dbReference>